<evidence type="ECO:0000256" key="6">
    <source>
        <dbReference type="ARBA" id="ARBA00022827"/>
    </source>
</evidence>
<dbReference type="GO" id="GO:0005829">
    <property type="term" value="C:cytosol"/>
    <property type="evidence" value="ECO:0007669"/>
    <property type="project" value="InterPro"/>
</dbReference>
<keyword evidence="4" id="KW-0028">Amino-acid biosynthesis</keyword>
<dbReference type="EMBL" id="REFR01000013">
    <property type="protein sequence ID" value="RMB04604.1"/>
    <property type="molecule type" value="Genomic_DNA"/>
</dbReference>
<keyword evidence="6 12" id="KW-0274">FAD</keyword>
<dbReference type="Pfam" id="PF02219">
    <property type="entry name" value="MTHFR"/>
    <property type="match status" value="1"/>
</dbReference>
<dbReference type="UniPathway" id="UPA00193"/>
<dbReference type="RefSeq" id="WP_121939528.1">
    <property type="nucleotide sequence ID" value="NZ_REFR01000013.1"/>
</dbReference>
<sequence>MTAEPPQSLARSPGGPHEARAFGRGGNASLFAEDVRDVKISFEFFPPKTPKMEENLWSAVQALAPLEPDFVSVTYGAGGSTRERTHRTVRRILDETALKPAAHLTCVGAPCGAVDDVIREYWSAGVRHLVALRGDAPDGADGYAPHPQGYENAAALVSGIRDIGDFEISVAAYPEKHPDSADWDADLDNLKRKIDAGATRAITQFFFETESYFRFLDRVEKGGIDVPIVPGILPVTNFRTLTGFAARCGASVPDWLARLFDGLDERPATRNLVAATVAGEMCRRLHAGGVRAFHFYTLNRAELAFAICHMLGHRAVPTGAGDHAKGESAA</sequence>
<feature type="region of interest" description="Disordered" evidence="13">
    <location>
        <begin position="1"/>
        <end position="23"/>
    </location>
</feature>
<keyword evidence="5 12" id="KW-0285">Flavoprotein</keyword>
<dbReference type="AlphaFoldDB" id="A0A3M0C454"/>
<reference evidence="14 15" key="1">
    <citation type="submission" date="2018-10" db="EMBL/GenBank/DDBJ databases">
        <title>Genomic Encyclopedia of Archaeal and Bacterial Type Strains, Phase II (KMG-II): from individual species to whole genera.</title>
        <authorList>
            <person name="Goeker M."/>
        </authorList>
    </citation>
    <scope>NUCLEOTIDE SEQUENCE [LARGE SCALE GENOMIC DNA]</scope>
    <source>
        <strain evidence="14 15">DSM 25217</strain>
    </source>
</reference>
<evidence type="ECO:0000256" key="7">
    <source>
        <dbReference type="ARBA" id="ARBA00023002"/>
    </source>
</evidence>
<dbReference type="PANTHER" id="PTHR45754:SF3">
    <property type="entry name" value="METHYLENETETRAHYDROFOLATE REDUCTASE (NADPH)"/>
    <property type="match status" value="1"/>
</dbReference>
<accession>A0A3M0C454</accession>
<dbReference type="InterPro" id="IPR004620">
    <property type="entry name" value="MTHF_reductase_bac"/>
</dbReference>
<proteinExistence type="inferred from homology"/>
<comment type="caution">
    <text evidence="14">The sequence shown here is derived from an EMBL/GenBank/DDBJ whole genome shotgun (WGS) entry which is preliminary data.</text>
</comment>
<keyword evidence="9" id="KW-0486">Methionine biosynthesis</keyword>
<dbReference type="GO" id="GO:0106312">
    <property type="term" value="F:methylenetetrahydrofolate reductase (NADH) activity"/>
    <property type="evidence" value="ECO:0007669"/>
    <property type="project" value="UniProtKB-EC"/>
</dbReference>
<evidence type="ECO:0000256" key="4">
    <source>
        <dbReference type="ARBA" id="ARBA00022605"/>
    </source>
</evidence>
<dbReference type="InterPro" id="IPR003171">
    <property type="entry name" value="Mehydrof_redctse-like"/>
</dbReference>
<name>A0A3M0C454_9PROT</name>
<evidence type="ECO:0000256" key="10">
    <source>
        <dbReference type="ARBA" id="ARBA00034478"/>
    </source>
</evidence>
<dbReference type="OrthoDB" id="9812555at2"/>
<comment type="similarity">
    <text evidence="3 12">Belongs to the methylenetetrahydrofolate reductase family.</text>
</comment>
<dbReference type="NCBIfam" id="TIGR00676">
    <property type="entry name" value="fadh2"/>
    <property type="match status" value="1"/>
</dbReference>
<evidence type="ECO:0000256" key="2">
    <source>
        <dbReference type="ARBA" id="ARBA00004777"/>
    </source>
</evidence>
<evidence type="ECO:0000256" key="3">
    <source>
        <dbReference type="ARBA" id="ARBA00006743"/>
    </source>
</evidence>
<evidence type="ECO:0000256" key="12">
    <source>
        <dbReference type="RuleBase" id="RU003862"/>
    </source>
</evidence>
<comment type="catalytic activity">
    <reaction evidence="11">
        <text>(6S)-5-methyl-5,6,7,8-tetrahydrofolate + NAD(+) = (6R)-5,10-methylene-5,6,7,8-tetrahydrofolate + NADH + H(+)</text>
        <dbReference type="Rhea" id="RHEA:19821"/>
        <dbReference type="ChEBI" id="CHEBI:15378"/>
        <dbReference type="ChEBI" id="CHEBI:15636"/>
        <dbReference type="ChEBI" id="CHEBI:18608"/>
        <dbReference type="ChEBI" id="CHEBI:57540"/>
        <dbReference type="ChEBI" id="CHEBI:57945"/>
        <dbReference type="EC" id="1.5.1.54"/>
    </reaction>
    <physiologicalReaction direction="right-to-left" evidence="11">
        <dbReference type="Rhea" id="RHEA:19823"/>
    </physiologicalReaction>
</comment>
<evidence type="ECO:0000256" key="5">
    <source>
        <dbReference type="ARBA" id="ARBA00022630"/>
    </source>
</evidence>
<comment type="pathway">
    <text evidence="2 12">One-carbon metabolism; tetrahydrofolate interconversion.</text>
</comment>
<comment type="pathway">
    <text evidence="10">Amino-acid biosynthesis; L-methionine biosynthesis via de novo pathway.</text>
</comment>
<dbReference type="InParanoid" id="A0A3M0C454"/>
<evidence type="ECO:0000256" key="13">
    <source>
        <dbReference type="SAM" id="MobiDB-lite"/>
    </source>
</evidence>
<keyword evidence="8" id="KW-0520">NAD</keyword>
<evidence type="ECO:0000256" key="8">
    <source>
        <dbReference type="ARBA" id="ARBA00023027"/>
    </source>
</evidence>
<evidence type="ECO:0000256" key="11">
    <source>
        <dbReference type="ARBA" id="ARBA00048628"/>
    </source>
</evidence>
<keyword evidence="7 12" id="KW-0560">Oxidoreductase</keyword>
<dbReference type="InterPro" id="IPR029041">
    <property type="entry name" value="FAD-linked_oxidoreductase-like"/>
</dbReference>
<dbReference type="EC" id="1.5.1.54" evidence="12"/>
<comment type="cofactor">
    <cofactor evidence="1 12">
        <name>FAD</name>
        <dbReference type="ChEBI" id="CHEBI:57692"/>
    </cofactor>
</comment>
<dbReference type="GO" id="GO:0035999">
    <property type="term" value="P:tetrahydrofolate interconversion"/>
    <property type="evidence" value="ECO:0007669"/>
    <property type="project" value="UniProtKB-UniPathway"/>
</dbReference>
<dbReference type="CDD" id="cd00537">
    <property type="entry name" value="MTHFR"/>
    <property type="match status" value="1"/>
</dbReference>
<keyword evidence="15" id="KW-1185">Reference proteome</keyword>
<organism evidence="14 15">
    <name type="scientific">Eilatimonas milleporae</name>
    <dbReference type="NCBI Taxonomy" id="911205"/>
    <lineage>
        <taxon>Bacteria</taxon>
        <taxon>Pseudomonadati</taxon>
        <taxon>Pseudomonadota</taxon>
        <taxon>Alphaproteobacteria</taxon>
        <taxon>Kordiimonadales</taxon>
        <taxon>Kordiimonadaceae</taxon>
        <taxon>Eilatimonas</taxon>
    </lineage>
</organism>
<protein>
    <recommendedName>
        <fullName evidence="12">Methylenetetrahydrofolate reductase</fullName>
        <ecNumber evidence="12">1.5.1.54</ecNumber>
    </recommendedName>
</protein>
<dbReference type="GO" id="GO:0009086">
    <property type="term" value="P:methionine biosynthetic process"/>
    <property type="evidence" value="ECO:0007669"/>
    <property type="project" value="UniProtKB-KW"/>
</dbReference>
<dbReference type="FunCoup" id="A0A3M0C454">
    <property type="interactions" value="343"/>
</dbReference>
<dbReference type="SUPFAM" id="SSF51730">
    <property type="entry name" value="FAD-linked oxidoreductase"/>
    <property type="match status" value="1"/>
</dbReference>
<dbReference type="Gene3D" id="3.20.20.220">
    <property type="match status" value="1"/>
</dbReference>
<evidence type="ECO:0000256" key="1">
    <source>
        <dbReference type="ARBA" id="ARBA00001974"/>
    </source>
</evidence>
<dbReference type="Proteomes" id="UP000271227">
    <property type="component" value="Unassembled WGS sequence"/>
</dbReference>
<evidence type="ECO:0000313" key="14">
    <source>
        <dbReference type="EMBL" id="RMB04604.1"/>
    </source>
</evidence>
<dbReference type="PANTHER" id="PTHR45754">
    <property type="entry name" value="METHYLENETETRAHYDROFOLATE REDUCTASE"/>
    <property type="match status" value="1"/>
</dbReference>
<evidence type="ECO:0000313" key="15">
    <source>
        <dbReference type="Proteomes" id="UP000271227"/>
    </source>
</evidence>
<dbReference type="GO" id="GO:0071949">
    <property type="term" value="F:FAD binding"/>
    <property type="evidence" value="ECO:0007669"/>
    <property type="project" value="TreeGrafter"/>
</dbReference>
<gene>
    <name evidence="14" type="ORF">BXY39_2874</name>
</gene>
<evidence type="ECO:0000256" key="9">
    <source>
        <dbReference type="ARBA" id="ARBA00023167"/>
    </source>
</evidence>